<evidence type="ECO:0000256" key="2">
    <source>
        <dbReference type="ARBA" id="ARBA00022649"/>
    </source>
</evidence>
<proteinExistence type="inferred from homology"/>
<dbReference type="CDD" id="cd18741">
    <property type="entry name" value="PIN_VapC4-5_FitB-like"/>
    <property type="match status" value="1"/>
</dbReference>
<dbReference type="EMBL" id="CACVAP010000053">
    <property type="protein sequence ID" value="CAA6807843.1"/>
    <property type="molecule type" value="Genomic_DNA"/>
</dbReference>
<gene>
    <name evidence="9" type="ORF">HELGO_WM4481</name>
</gene>
<evidence type="ECO:0000313" key="9">
    <source>
        <dbReference type="EMBL" id="CAA6807843.1"/>
    </source>
</evidence>
<dbReference type="SUPFAM" id="SSF88723">
    <property type="entry name" value="PIN domain-like"/>
    <property type="match status" value="1"/>
</dbReference>
<keyword evidence="6" id="KW-0460">Magnesium</keyword>
<comment type="similarity">
    <text evidence="7">Belongs to the PINc/VapC protein family.</text>
</comment>
<evidence type="ECO:0000259" key="8">
    <source>
        <dbReference type="Pfam" id="PF01850"/>
    </source>
</evidence>
<dbReference type="PANTHER" id="PTHR33653:SF1">
    <property type="entry name" value="RIBONUCLEASE VAPC2"/>
    <property type="match status" value="1"/>
</dbReference>
<comment type="cofactor">
    <cofactor evidence="1">
        <name>Mg(2+)</name>
        <dbReference type="ChEBI" id="CHEBI:18420"/>
    </cofactor>
</comment>
<evidence type="ECO:0000256" key="5">
    <source>
        <dbReference type="ARBA" id="ARBA00022801"/>
    </source>
</evidence>
<keyword evidence="4" id="KW-0479">Metal-binding</keyword>
<feature type="domain" description="PIN" evidence="8">
    <location>
        <begin position="2"/>
        <end position="111"/>
    </location>
</feature>
<evidence type="ECO:0000256" key="7">
    <source>
        <dbReference type="ARBA" id="ARBA00038093"/>
    </source>
</evidence>
<dbReference type="GO" id="GO:0004518">
    <property type="term" value="F:nuclease activity"/>
    <property type="evidence" value="ECO:0007669"/>
    <property type="project" value="UniProtKB-KW"/>
</dbReference>
<evidence type="ECO:0000256" key="1">
    <source>
        <dbReference type="ARBA" id="ARBA00001946"/>
    </source>
</evidence>
<accession>A0A6S6SSH5</accession>
<dbReference type="AlphaFoldDB" id="A0A6S6SSH5"/>
<evidence type="ECO:0000256" key="4">
    <source>
        <dbReference type="ARBA" id="ARBA00022723"/>
    </source>
</evidence>
<keyword evidence="3" id="KW-0540">Nuclease</keyword>
<name>A0A6S6SSH5_9BACT</name>
<dbReference type="GO" id="GO:0046872">
    <property type="term" value="F:metal ion binding"/>
    <property type="evidence" value="ECO:0007669"/>
    <property type="project" value="UniProtKB-KW"/>
</dbReference>
<protein>
    <recommendedName>
        <fullName evidence="8">PIN domain-containing protein</fullName>
    </recommendedName>
</protein>
<dbReference type="InterPro" id="IPR050556">
    <property type="entry name" value="Type_II_TA_system_RNase"/>
</dbReference>
<keyword evidence="2" id="KW-1277">Toxin-antitoxin system</keyword>
<dbReference type="PANTHER" id="PTHR33653">
    <property type="entry name" value="RIBONUCLEASE VAPC2"/>
    <property type="match status" value="1"/>
</dbReference>
<reference evidence="9" key="1">
    <citation type="submission" date="2020-01" db="EMBL/GenBank/DDBJ databases">
        <authorList>
            <person name="Meier V. D."/>
            <person name="Meier V D."/>
        </authorList>
    </citation>
    <scope>NUCLEOTIDE SEQUENCE</scope>
    <source>
        <strain evidence="9">HLG_WM_MAG_06</strain>
    </source>
</reference>
<dbReference type="InterPro" id="IPR002716">
    <property type="entry name" value="PIN_dom"/>
</dbReference>
<sequence length="122" mass="14211">MIFLDTNILIEYLKGNKSITAQYSPNELFINDIVVMELYQGAKSKNDLRFIVNEISNFKILKTNDEIIKLATQLLKEYNLSHNMKMMDAIIVSTVMIYDIPLMTLNLKDFRYLDGVKLVDIR</sequence>
<keyword evidence="5" id="KW-0378">Hydrolase</keyword>
<organism evidence="9">
    <name type="scientific">uncultured Sulfurovum sp</name>
    <dbReference type="NCBI Taxonomy" id="269237"/>
    <lineage>
        <taxon>Bacteria</taxon>
        <taxon>Pseudomonadati</taxon>
        <taxon>Campylobacterota</taxon>
        <taxon>Epsilonproteobacteria</taxon>
        <taxon>Campylobacterales</taxon>
        <taxon>Sulfurovaceae</taxon>
        <taxon>Sulfurovum</taxon>
        <taxon>environmental samples</taxon>
    </lineage>
</organism>
<dbReference type="InterPro" id="IPR029060">
    <property type="entry name" value="PIN-like_dom_sf"/>
</dbReference>
<dbReference type="Pfam" id="PF01850">
    <property type="entry name" value="PIN"/>
    <property type="match status" value="1"/>
</dbReference>
<evidence type="ECO:0000256" key="6">
    <source>
        <dbReference type="ARBA" id="ARBA00022842"/>
    </source>
</evidence>
<evidence type="ECO:0000256" key="3">
    <source>
        <dbReference type="ARBA" id="ARBA00022722"/>
    </source>
</evidence>
<dbReference type="Gene3D" id="3.40.50.1010">
    <property type="entry name" value="5'-nuclease"/>
    <property type="match status" value="1"/>
</dbReference>
<dbReference type="GO" id="GO:0016787">
    <property type="term" value="F:hydrolase activity"/>
    <property type="evidence" value="ECO:0007669"/>
    <property type="project" value="UniProtKB-KW"/>
</dbReference>